<feature type="domain" description="F5/8 type C" evidence="2">
    <location>
        <begin position="98"/>
        <end position="253"/>
    </location>
</feature>
<dbReference type="PROSITE" id="PS50022">
    <property type="entry name" value="FA58C_3"/>
    <property type="match status" value="1"/>
</dbReference>
<gene>
    <name evidence="3" type="ORF">CNEONATNEC25_01211</name>
</gene>
<organism evidence="3 4">
    <name type="scientific">Clostridium neonatale</name>
    <dbReference type="NCBI Taxonomy" id="137838"/>
    <lineage>
        <taxon>Bacteria</taxon>
        <taxon>Bacillati</taxon>
        <taxon>Bacillota</taxon>
        <taxon>Clostridia</taxon>
        <taxon>Eubacteriales</taxon>
        <taxon>Clostridiaceae</taxon>
        <taxon>Clostridium</taxon>
    </lineage>
</organism>
<dbReference type="Pfam" id="PF00754">
    <property type="entry name" value="F5_F8_type_C"/>
    <property type="match status" value="1"/>
</dbReference>
<accession>A0A653AQ73</accession>
<protein>
    <recommendedName>
        <fullName evidence="2">F5/8 type C domain-containing protein</fullName>
    </recommendedName>
</protein>
<dbReference type="SUPFAM" id="SSF49785">
    <property type="entry name" value="Galactose-binding domain-like"/>
    <property type="match status" value="1"/>
</dbReference>
<evidence type="ECO:0000256" key="1">
    <source>
        <dbReference type="ARBA" id="ARBA00023295"/>
    </source>
</evidence>
<evidence type="ECO:0000313" key="3">
    <source>
        <dbReference type="EMBL" id="VCT83614.1"/>
    </source>
</evidence>
<proteinExistence type="predicted"/>
<dbReference type="InterPro" id="IPR000421">
    <property type="entry name" value="FA58C"/>
</dbReference>
<dbReference type="GO" id="GO:0016798">
    <property type="term" value="F:hydrolase activity, acting on glycosyl bonds"/>
    <property type="evidence" value="ECO:0007669"/>
    <property type="project" value="UniProtKB-KW"/>
</dbReference>
<sequence length="298" mass="33040">MNKRKIAAIVAAAVTINFSVSSIEALASRMSKAKEELASTAEPILDKEDIENASELVSEQGVQATTEAAATITEIETEPIMETTGAAVTATISKFDLLNSSNIGAYNEVFKMDNSNIESITSNGGNYNNNSSIENAIDGNFTTHWETKKKNQPEFTNEVVFKLNEETTLNRIVYAARQSSAKGKGFAKELEIYGSLTDGEDDFTLVSSGEYKGSTGDVVEIKFNPTKFKRIKFVFKKADNDWASASEFMFYKEDELSDKMDRLFTDDTMSEVSEEFNSIEDINALEEEVKNHPLYSDF</sequence>
<name>A0A653AQ73_9CLOT</name>
<dbReference type="InterPro" id="IPR008979">
    <property type="entry name" value="Galactose-bd-like_sf"/>
</dbReference>
<dbReference type="Gene3D" id="2.60.120.260">
    <property type="entry name" value="Galactose-binding domain-like"/>
    <property type="match status" value="1"/>
</dbReference>
<dbReference type="RefSeq" id="WP_159115872.1">
    <property type="nucleotide sequence ID" value="NZ_UWJD01000001.1"/>
</dbReference>
<evidence type="ECO:0000259" key="2">
    <source>
        <dbReference type="PROSITE" id="PS50022"/>
    </source>
</evidence>
<dbReference type="AlphaFoldDB" id="A0A653AQ73"/>
<keyword evidence="1" id="KW-0378">Hydrolase</keyword>
<dbReference type="Proteomes" id="UP000431451">
    <property type="component" value="Unassembled WGS sequence"/>
</dbReference>
<dbReference type="EMBL" id="UWJD01000001">
    <property type="protein sequence ID" value="VCT83614.1"/>
    <property type="molecule type" value="Genomic_DNA"/>
</dbReference>
<keyword evidence="1" id="KW-0326">Glycosidase</keyword>
<reference evidence="3 4" key="1">
    <citation type="submission" date="2018-06" db="EMBL/GenBank/DDBJ databases">
        <authorList>
            <consortium name="IHU Genomes"/>
        </authorList>
    </citation>
    <scope>NUCLEOTIDE SEQUENCE [LARGE SCALE GENOMIC DNA]</scope>
    <source>
        <strain evidence="3 4">NEC25</strain>
    </source>
</reference>
<evidence type="ECO:0000313" key="4">
    <source>
        <dbReference type="Proteomes" id="UP000431451"/>
    </source>
</evidence>